<dbReference type="AlphaFoldDB" id="A0A543FV30"/>
<organism evidence="2 3">
    <name type="scientific">Pseudonocardia cypriaca</name>
    <dbReference type="NCBI Taxonomy" id="882449"/>
    <lineage>
        <taxon>Bacteria</taxon>
        <taxon>Bacillati</taxon>
        <taxon>Actinomycetota</taxon>
        <taxon>Actinomycetes</taxon>
        <taxon>Pseudonocardiales</taxon>
        <taxon>Pseudonocardiaceae</taxon>
        <taxon>Pseudonocardia</taxon>
    </lineage>
</organism>
<comment type="caution">
    <text evidence="2">The sequence shown here is derived from an EMBL/GenBank/DDBJ whole genome shotgun (WGS) entry which is preliminary data.</text>
</comment>
<keyword evidence="1" id="KW-1133">Transmembrane helix</keyword>
<keyword evidence="3" id="KW-1185">Reference proteome</keyword>
<keyword evidence="1" id="KW-0472">Membrane</keyword>
<gene>
    <name evidence="2" type="ORF">FB388_4915</name>
</gene>
<sequence>MTNFGELLTVLAAGGGLAVLLVMAAVPLMLDRDRAPERHRR</sequence>
<dbReference type="RefSeq" id="WP_281290463.1">
    <property type="nucleotide sequence ID" value="NZ_VFPH01000002.1"/>
</dbReference>
<dbReference type="Proteomes" id="UP000319818">
    <property type="component" value="Unassembled WGS sequence"/>
</dbReference>
<keyword evidence="1" id="KW-0812">Transmembrane</keyword>
<protein>
    <submittedName>
        <fullName evidence="2">Uncharacterized protein</fullName>
    </submittedName>
</protein>
<dbReference type="EMBL" id="VFPH01000002">
    <property type="protein sequence ID" value="TQM37697.1"/>
    <property type="molecule type" value="Genomic_DNA"/>
</dbReference>
<evidence type="ECO:0000313" key="3">
    <source>
        <dbReference type="Proteomes" id="UP000319818"/>
    </source>
</evidence>
<proteinExistence type="predicted"/>
<name>A0A543FV30_9PSEU</name>
<feature type="transmembrane region" description="Helical" evidence="1">
    <location>
        <begin position="6"/>
        <end position="30"/>
    </location>
</feature>
<accession>A0A543FV30</accession>
<reference evidence="2 3" key="1">
    <citation type="submission" date="2019-06" db="EMBL/GenBank/DDBJ databases">
        <title>Sequencing the genomes of 1000 actinobacteria strains.</title>
        <authorList>
            <person name="Klenk H.-P."/>
        </authorList>
    </citation>
    <scope>NUCLEOTIDE SEQUENCE [LARGE SCALE GENOMIC DNA]</scope>
    <source>
        <strain evidence="2 3">DSM 45511</strain>
    </source>
</reference>
<evidence type="ECO:0000256" key="1">
    <source>
        <dbReference type="SAM" id="Phobius"/>
    </source>
</evidence>
<evidence type="ECO:0000313" key="2">
    <source>
        <dbReference type="EMBL" id="TQM37697.1"/>
    </source>
</evidence>